<organism evidence="1 2">
    <name type="scientific">Alkalicella caledoniensis</name>
    <dbReference type="NCBI Taxonomy" id="2731377"/>
    <lineage>
        <taxon>Bacteria</taxon>
        <taxon>Bacillati</taxon>
        <taxon>Bacillota</taxon>
        <taxon>Clostridia</taxon>
        <taxon>Eubacteriales</taxon>
        <taxon>Proteinivoracaceae</taxon>
        <taxon>Alkalicella</taxon>
    </lineage>
</organism>
<dbReference type="RefSeq" id="WP_213165286.1">
    <property type="nucleotide sequence ID" value="NZ_CP058559.1"/>
</dbReference>
<dbReference type="EMBL" id="CP058559">
    <property type="protein sequence ID" value="QNO14922.1"/>
    <property type="molecule type" value="Genomic_DNA"/>
</dbReference>
<keyword evidence="2" id="KW-1185">Reference proteome</keyword>
<dbReference type="KEGG" id="acae:HYG86_09120"/>
<evidence type="ECO:0000313" key="1">
    <source>
        <dbReference type="EMBL" id="QNO14922.1"/>
    </source>
</evidence>
<dbReference type="AlphaFoldDB" id="A0A7G9W8B0"/>
<accession>A0A7G9W8B0</accession>
<name>A0A7G9W8B0_ALKCA</name>
<proteinExistence type="predicted"/>
<evidence type="ECO:0000313" key="2">
    <source>
        <dbReference type="Proteomes" id="UP000516160"/>
    </source>
</evidence>
<dbReference type="Proteomes" id="UP000516160">
    <property type="component" value="Chromosome"/>
</dbReference>
<gene>
    <name evidence="1" type="ORF">HYG86_09120</name>
</gene>
<sequence>MEKILTIDGRQVKFKSTGAFLLKYKAQFKRDALKDMLKLLEVYDEETKQVKDMDVLDLELFYNITWSLAKCADPTLPPAIDWLDTFSEFPLMDVIPEIIDLVLSCISSTVDSKKK</sequence>
<reference evidence="1 2" key="1">
    <citation type="submission" date="2020-07" db="EMBL/GenBank/DDBJ databases">
        <title>Alkalicella. sp. LB2 genome.</title>
        <authorList>
            <person name="Postec A."/>
            <person name="Quemeneur M."/>
        </authorList>
    </citation>
    <scope>NUCLEOTIDE SEQUENCE [LARGE SCALE GENOMIC DNA]</scope>
    <source>
        <strain evidence="1 2">LB2</strain>
    </source>
</reference>
<protein>
    <submittedName>
        <fullName evidence="1">Uncharacterized protein</fullName>
    </submittedName>
</protein>